<dbReference type="CDD" id="cd03220">
    <property type="entry name" value="ABC_KpsT_Wzt"/>
    <property type="match status" value="1"/>
</dbReference>
<comment type="similarity">
    <text evidence="1">Belongs to the ABC transporter superfamily.</text>
</comment>
<feature type="domain" description="ABC transporter" evidence="5">
    <location>
        <begin position="9"/>
        <end position="223"/>
    </location>
</feature>
<accession>A0A6G7ZQP7</accession>
<protein>
    <submittedName>
        <fullName evidence="6">ABC transporter ATP-binding protein</fullName>
    </submittedName>
</protein>
<dbReference type="InterPro" id="IPR017871">
    <property type="entry name" value="ABC_transporter-like_CS"/>
</dbReference>
<keyword evidence="7" id="KW-1185">Reference proteome</keyword>
<dbReference type="AlphaFoldDB" id="A0A6G7ZQP7"/>
<keyword evidence="3" id="KW-0547">Nucleotide-binding</keyword>
<dbReference type="EMBL" id="CP049871">
    <property type="protein sequence ID" value="QIL03230.1"/>
    <property type="molecule type" value="Genomic_DNA"/>
</dbReference>
<evidence type="ECO:0000313" key="6">
    <source>
        <dbReference type="EMBL" id="QIL03230.1"/>
    </source>
</evidence>
<reference evidence="6 7" key="1">
    <citation type="submission" date="2020-03" db="EMBL/GenBank/DDBJ databases">
        <title>Sphingomonas sp. nov., isolated from fish.</title>
        <authorList>
            <person name="Hyun D.-W."/>
            <person name="Bae J.-W."/>
        </authorList>
    </citation>
    <scope>NUCLEOTIDE SEQUENCE [LARGE SCALE GENOMIC DNA]</scope>
    <source>
        <strain evidence="6 7">HDW15C</strain>
    </source>
</reference>
<keyword evidence="2" id="KW-0813">Transport</keyword>
<gene>
    <name evidence="6" type="ORF">G7078_00675</name>
</gene>
<dbReference type="Proteomes" id="UP000502502">
    <property type="component" value="Chromosome"/>
</dbReference>
<organism evidence="6 7">
    <name type="scientific">Sphingomonas sinipercae</name>
    <dbReference type="NCBI Taxonomy" id="2714944"/>
    <lineage>
        <taxon>Bacteria</taxon>
        <taxon>Pseudomonadati</taxon>
        <taxon>Pseudomonadota</taxon>
        <taxon>Alphaproteobacteria</taxon>
        <taxon>Sphingomonadales</taxon>
        <taxon>Sphingomonadaceae</taxon>
        <taxon>Sphingomonas</taxon>
    </lineage>
</organism>
<dbReference type="PROSITE" id="PS00211">
    <property type="entry name" value="ABC_TRANSPORTER_1"/>
    <property type="match status" value="1"/>
</dbReference>
<sequence length="224" mass="25351">MPPAPEGFVRLVDVSKSYDTRKGRVSIFRDVNLEVRRGEKVGILGRNGAGKSTMIRLISGAERPTTGKVERTMSVSWPLAFGGAFQSSLTGLDNLRFIARVYGTTPEDKIDFVEEFSELGTYFREPVRHYSAGMRARLAFAISMVVEFDCFLIDEIVAVGDARFTEKCRRELFEKRGDRTMIIVSHDRGFIRDFCEHAAVLAHGELKHFENVGDAYDYYGEQMQ</sequence>
<evidence type="ECO:0000256" key="1">
    <source>
        <dbReference type="ARBA" id="ARBA00005417"/>
    </source>
</evidence>
<dbReference type="GO" id="GO:0140359">
    <property type="term" value="F:ABC-type transporter activity"/>
    <property type="evidence" value="ECO:0007669"/>
    <property type="project" value="InterPro"/>
</dbReference>
<dbReference type="Gene3D" id="3.40.50.300">
    <property type="entry name" value="P-loop containing nucleotide triphosphate hydrolases"/>
    <property type="match status" value="1"/>
</dbReference>
<dbReference type="InterPro" id="IPR027417">
    <property type="entry name" value="P-loop_NTPase"/>
</dbReference>
<dbReference type="InterPro" id="IPR015860">
    <property type="entry name" value="ABC_transpr_TagH-like"/>
</dbReference>
<dbReference type="GO" id="GO:0016020">
    <property type="term" value="C:membrane"/>
    <property type="evidence" value="ECO:0007669"/>
    <property type="project" value="InterPro"/>
</dbReference>
<dbReference type="PANTHER" id="PTHR46743">
    <property type="entry name" value="TEICHOIC ACIDS EXPORT ATP-BINDING PROTEIN TAGH"/>
    <property type="match status" value="1"/>
</dbReference>
<evidence type="ECO:0000259" key="5">
    <source>
        <dbReference type="PROSITE" id="PS50893"/>
    </source>
</evidence>
<dbReference type="InterPro" id="IPR050683">
    <property type="entry name" value="Bact_Polysacc_Export_ATP-bd"/>
</dbReference>
<dbReference type="PANTHER" id="PTHR46743:SF2">
    <property type="entry name" value="TEICHOIC ACIDS EXPORT ATP-BINDING PROTEIN TAGH"/>
    <property type="match status" value="1"/>
</dbReference>
<dbReference type="InterPro" id="IPR003439">
    <property type="entry name" value="ABC_transporter-like_ATP-bd"/>
</dbReference>
<evidence type="ECO:0000256" key="2">
    <source>
        <dbReference type="ARBA" id="ARBA00022448"/>
    </source>
</evidence>
<dbReference type="InterPro" id="IPR003593">
    <property type="entry name" value="AAA+_ATPase"/>
</dbReference>
<dbReference type="SUPFAM" id="SSF52540">
    <property type="entry name" value="P-loop containing nucleoside triphosphate hydrolases"/>
    <property type="match status" value="1"/>
</dbReference>
<dbReference type="PROSITE" id="PS50893">
    <property type="entry name" value="ABC_TRANSPORTER_2"/>
    <property type="match status" value="1"/>
</dbReference>
<dbReference type="GO" id="GO:0016887">
    <property type="term" value="F:ATP hydrolysis activity"/>
    <property type="evidence" value="ECO:0007669"/>
    <property type="project" value="InterPro"/>
</dbReference>
<dbReference type="SMART" id="SM00382">
    <property type="entry name" value="AAA"/>
    <property type="match status" value="1"/>
</dbReference>
<dbReference type="GO" id="GO:0005524">
    <property type="term" value="F:ATP binding"/>
    <property type="evidence" value="ECO:0007669"/>
    <property type="project" value="UniProtKB-KW"/>
</dbReference>
<name>A0A6G7ZQP7_9SPHN</name>
<evidence type="ECO:0000313" key="7">
    <source>
        <dbReference type="Proteomes" id="UP000502502"/>
    </source>
</evidence>
<evidence type="ECO:0000256" key="3">
    <source>
        <dbReference type="ARBA" id="ARBA00022741"/>
    </source>
</evidence>
<dbReference type="Pfam" id="PF00005">
    <property type="entry name" value="ABC_tran"/>
    <property type="match status" value="1"/>
</dbReference>
<dbReference type="KEGG" id="ssin:G7078_00675"/>
<keyword evidence="4 6" id="KW-0067">ATP-binding</keyword>
<evidence type="ECO:0000256" key="4">
    <source>
        <dbReference type="ARBA" id="ARBA00022840"/>
    </source>
</evidence>
<proteinExistence type="inferred from homology"/>